<keyword evidence="6 16" id="KW-0547">Nucleotide-binding</keyword>
<keyword evidence="4" id="KW-0723">Serine/threonine-protein kinase</keyword>
<dbReference type="GO" id="GO:0004674">
    <property type="term" value="F:protein serine/threonine kinase activity"/>
    <property type="evidence" value="ECO:0007669"/>
    <property type="project" value="UniProtKB-KW"/>
</dbReference>
<dbReference type="PROSITE" id="PS50011">
    <property type="entry name" value="PROTEIN_KINASE_DOM"/>
    <property type="match status" value="1"/>
</dbReference>
<dbReference type="InterPro" id="IPR011009">
    <property type="entry name" value="Kinase-like_dom_sf"/>
</dbReference>
<evidence type="ECO:0000256" key="14">
    <source>
        <dbReference type="ARBA" id="ARBA00049308"/>
    </source>
</evidence>
<evidence type="ECO:0000256" key="15">
    <source>
        <dbReference type="ARBA" id="ARBA00051680"/>
    </source>
</evidence>
<keyword evidence="7" id="KW-0418">Kinase</keyword>
<dbReference type="SMART" id="SM00220">
    <property type="entry name" value="S_TKc"/>
    <property type="match status" value="1"/>
</dbReference>
<dbReference type="GO" id="GO:0043066">
    <property type="term" value="P:negative regulation of apoptotic process"/>
    <property type="evidence" value="ECO:0007669"/>
    <property type="project" value="TreeGrafter"/>
</dbReference>
<dbReference type="GO" id="GO:0044344">
    <property type="term" value="P:cellular response to fibroblast growth factor stimulus"/>
    <property type="evidence" value="ECO:0007669"/>
    <property type="project" value="TreeGrafter"/>
</dbReference>
<evidence type="ECO:0000256" key="4">
    <source>
        <dbReference type="ARBA" id="ARBA00022527"/>
    </source>
</evidence>
<organism evidence="18 19">
    <name type="scientific">Macrostomum lignano</name>
    <dbReference type="NCBI Taxonomy" id="282301"/>
    <lineage>
        <taxon>Eukaryota</taxon>
        <taxon>Metazoa</taxon>
        <taxon>Spiralia</taxon>
        <taxon>Lophotrochozoa</taxon>
        <taxon>Platyhelminthes</taxon>
        <taxon>Rhabditophora</taxon>
        <taxon>Macrostomorpha</taxon>
        <taxon>Macrostomida</taxon>
        <taxon>Macrostomidae</taxon>
        <taxon>Macrostomum</taxon>
    </lineage>
</organism>
<evidence type="ECO:0000256" key="11">
    <source>
        <dbReference type="ARBA" id="ARBA00041268"/>
    </source>
</evidence>
<dbReference type="SUPFAM" id="SSF56112">
    <property type="entry name" value="Protein kinase-like (PK-like)"/>
    <property type="match status" value="1"/>
</dbReference>
<keyword evidence="18" id="KW-1185">Reference proteome</keyword>
<evidence type="ECO:0000313" key="19">
    <source>
        <dbReference type="WBParaSite" id="maker-uti_cns_0000333-snap-gene-1.18-mRNA-1"/>
    </source>
</evidence>
<sequence length="943" mass="103094">MASLNAEFYKFNSCINQLRRIYKETLTAFLDASNSSSIDFLHSESSGALVSDRPPREIFARLEPPVEAELQQLLHQPPTLLVFGQSRCARNHLANHLLHCCLLPLGTSANEDDADGPAWRPVRLRFSAASPTAATAAALDEADLRLPPDCGDSTAAVLEVPLNHPLLRDGAELLVAGDGDFTAAVPPLICLCALPRERCLTPAEARDLQQLLSTAAAPSAVLIARPPPPPAESANPQLAERLRGQLRELGLPDTAEAKEEAATAALGTSATSELLDDFQAGWPRLVAFVRRALQRILVRAAVLLNQAHCAALNNFILLAFDLSRDLMVTPRKIQFAQRQEQQLFDSLCEVADSKQEEMRQLVAATLSGMRESLLTAAAEHQFAGGGSDGDCRRCEFEIRELVMSRLGVAIGEQLVRSVSLFRDAYAGTLTRCLEGLEDGDGCGDCSATEALRRIISAAYQVEVTARSGSSYARSFRDLLRELAGSLPWASAPKLDASWRRRVASDMLDGLSDQRLARHMCAHLSERIRAAHEAFLVAMRRLEERKSARTRACEEQRDRIRCRHAPRIARLALESASVRDMTLYGMPQFSREIGRGQYGIVYSCDSWGGRSPVAIKSVVPPDDKHWNDLALEFYYTQQLPEHARVARILGCAIDRRLAEPAVLLAMARLPRDLHVALGRGLAWTDRQLPPHERIVPVLGVVTNYAYGGGGVGSGDGGLTDSEICVLGASAAASPEILIISELMGCDLHRAIQFGSLSFAARLQVACDVVEGIRFLHSRGLVHRDVKLKNVLLDRRSRAKLTDLGFCKPHAMMSGSIVGTPIHMPPELFTGNYDSSVDVYAFGILFWYVCADTVRLPHNFEQCSSKDALWSSVKRGVRPERLPAFTDQCWDLMRHCWDGLPDRRPLPGDLLPTLQALLAEARAAPASSACQAGGPPSGHLVSDLL</sequence>
<dbReference type="Proteomes" id="UP000095280">
    <property type="component" value="Unplaced"/>
</dbReference>
<dbReference type="GO" id="GO:0070374">
    <property type="term" value="P:positive regulation of ERK1 and ERK2 cascade"/>
    <property type="evidence" value="ECO:0007669"/>
    <property type="project" value="TreeGrafter"/>
</dbReference>
<keyword evidence="5" id="KW-0808">Transferase</keyword>
<name>A0A1I8FY70_9PLAT</name>
<feature type="domain" description="Protein kinase" evidence="17">
    <location>
        <begin position="586"/>
        <end position="916"/>
    </location>
</feature>
<proteinExistence type="predicted"/>
<evidence type="ECO:0000256" key="12">
    <source>
        <dbReference type="ARBA" id="ARBA00042638"/>
    </source>
</evidence>
<dbReference type="PROSITE" id="PS00108">
    <property type="entry name" value="PROTEIN_KINASE_ST"/>
    <property type="match status" value="1"/>
</dbReference>
<evidence type="ECO:0000256" key="5">
    <source>
        <dbReference type="ARBA" id="ARBA00022679"/>
    </source>
</evidence>
<dbReference type="WBParaSite" id="maker-uti_cns_0000333-snap-gene-1.18-mRNA-1">
    <property type="protein sequence ID" value="maker-uti_cns_0000333-snap-gene-1.18-mRNA-1"/>
    <property type="gene ID" value="maker-uti_cns_0000333-snap-gene-1.18"/>
</dbReference>
<comment type="catalytic activity">
    <reaction evidence="13">
        <text>L-seryl-[protein] + ATP = O-phospho-L-seryl-[protein] + ADP + H(+)</text>
        <dbReference type="Rhea" id="RHEA:17989"/>
        <dbReference type="Rhea" id="RHEA-COMP:9863"/>
        <dbReference type="Rhea" id="RHEA-COMP:11604"/>
        <dbReference type="ChEBI" id="CHEBI:15378"/>
        <dbReference type="ChEBI" id="CHEBI:29999"/>
        <dbReference type="ChEBI" id="CHEBI:30616"/>
        <dbReference type="ChEBI" id="CHEBI:83421"/>
        <dbReference type="ChEBI" id="CHEBI:456216"/>
        <dbReference type="EC" id="2.7.12.1"/>
    </reaction>
</comment>
<comment type="catalytic activity">
    <reaction evidence="14">
        <text>L-threonyl-[protein] + ATP = O-phospho-L-threonyl-[protein] + ADP + H(+)</text>
        <dbReference type="Rhea" id="RHEA:46608"/>
        <dbReference type="Rhea" id="RHEA-COMP:11060"/>
        <dbReference type="Rhea" id="RHEA-COMP:11605"/>
        <dbReference type="ChEBI" id="CHEBI:15378"/>
        <dbReference type="ChEBI" id="CHEBI:30013"/>
        <dbReference type="ChEBI" id="CHEBI:30616"/>
        <dbReference type="ChEBI" id="CHEBI:61977"/>
        <dbReference type="ChEBI" id="CHEBI:456216"/>
        <dbReference type="EC" id="2.7.12.1"/>
    </reaction>
</comment>
<evidence type="ECO:0000259" key="17">
    <source>
        <dbReference type="PROSITE" id="PS50011"/>
    </source>
</evidence>
<dbReference type="InterPro" id="IPR008271">
    <property type="entry name" value="Ser/Thr_kinase_AS"/>
</dbReference>
<keyword evidence="3" id="KW-0963">Cytoplasm</keyword>
<protein>
    <recommendedName>
        <fullName evidence="10">Dual serine/threonine and tyrosine protein kinase</fullName>
        <ecNumber evidence="2">2.7.12.1</ecNumber>
    </recommendedName>
    <alternativeName>
        <fullName evidence="12">Dusty protein kinase</fullName>
    </alternativeName>
    <alternativeName>
        <fullName evidence="11">Receptor-interacting serine/threonine-protein kinase 5</fullName>
    </alternativeName>
</protein>
<dbReference type="InterPro" id="IPR017441">
    <property type="entry name" value="Protein_kinase_ATP_BS"/>
</dbReference>
<dbReference type="Gene3D" id="3.30.200.20">
    <property type="entry name" value="Phosphorylase Kinase, domain 1"/>
    <property type="match status" value="1"/>
</dbReference>
<dbReference type="Pfam" id="PF00069">
    <property type="entry name" value="Pkinase"/>
    <property type="match status" value="1"/>
</dbReference>
<dbReference type="GO" id="GO:0005524">
    <property type="term" value="F:ATP binding"/>
    <property type="evidence" value="ECO:0007669"/>
    <property type="project" value="UniProtKB-UniRule"/>
</dbReference>
<keyword evidence="9" id="KW-0829">Tyrosine-protein kinase</keyword>
<dbReference type="GO" id="GO:0004712">
    <property type="term" value="F:protein serine/threonine/tyrosine kinase activity"/>
    <property type="evidence" value="ECO:0007669"/>
    <property type="project" value="UniProtKB-EC"/>
</dbReference>
<evidence type="ECO:0000256" key="7">
    <source>
        <dbReference type="ARBA" id="ARBA00022777"/>
    </source>
</evidence>
<evidence type="ECO:0000313" key="18">
    <source>
        <dbReference type="Proteomes" id="UP000095280"/>
    </source>
</evidence>
<evidence type="ECO:0000256" key="2">
    <source>
        <dbReference type="ARBA" id="ARBA00013203"/>
    </source>
</evidence>
<comment type="subcellular location">
    <subcellularLocation>
        <location evidence="1">Cytoplasm</location>
    </subcellularLocation>
</comment>
<evidence type="ECO:0000256" key="9">
    <source>
        <dbReference type="ARBA" id="ARBA00023137"/>
    </source>
</evidence>
<evidence type="ECO:0000256" key="1">
    <source>
        <dbReference type="ARBA" id="ARBA00004496"/>
    </source>
</evidence>
<dbReference type="InterPro" id="IPR051302">
    <property type="entry name" value="Dual_SerThr-Tyr_Kinase"/>
</dbReference>
<evidence type="ECO:0000256" key="6">
    <source>
        <dbReference type="ARBA" id="ARBA00022741"/>
    </source>
</evidence>
<dbReference type="AlphaFoldDB" id="A0A1I8FY70"/>
<evidence type="ECO:0000256" key="8">
    <source>
        <dbReference type="ARBA" id="ARBA00022840"/>
    </source>
</evidence>
<dbReference type="GO" id="GO:0004713">
    <property type="term" value="F:protein tyrosine kinase activity"/>
    <property type="evidence" value="ECO:0007669"/>
    <property type="project" value="UniProtKB-KW"/>
</dbReference>
<comment type="catalytic activity">
    <reaction evidence="15">
        <text>L-tyrosyl-[protein] + ATP = O-phospho-L-tyrosyl-[protein] + ADP + H(+)</text>
        <dbReference type="Rhea" id="RHEA:10596"/>
        <dbReference type="Rhea" id="RHEA-COMP:10136"/>
        <dbReference type="Rhea" id="RHEA-COMP:20101"/>
        <dbReference type="ChEBI" id="CHEBI:15378"/>
        <dbReference type="ChEBI" id="CHEBI:30616"/>
        <dbReference type="ChEBI" id="CHEBI:46858"/>
        <dbReference type="ChEBI" id="CHEBI:61978"/>
        <dbReference type="ChEBI" id="CHEBI:456216"/>
        <dbReference type="EC" id="2.7.12.1"/>
    </reaction>
</comment>
<reference evidence="19" key="1">
    <citation type="submission" date="2016-11" db="UniProtKB">
        <authorList>
            <consortium name="WormBaseParasite"/>
        </authorList>
    </citation>
    <scope>IDENTIFICATION</scope>
</reference>
<dbReference type="GO" id="GO:0045743">
    <property type="term" value="P:positive regulation of fibroblast growth factor receptor signaling pathway"/>
    <property type="evidence" value="ECO:0007669"/>
    <property type="project" value="TreeGrafter"/>
</dbReference>
<dbReference type="EC" id="2.7.12.1" evidence="2"/>
<dbReference type="GO" id="GO:0005737">
    <property type="term" value="C:cytoplasm"/>
    <property type="evidence" value="ECO:0007669"/>
    <property type="project" value="UniProtKB-SubCell"/>
</dbReference>
<evidence type="ECO:0000256" key="13">
    <source>
        <dbReference type="ARBA" id="ARBA00049003"/>
    </source>
</evidence>
<evidence type="ECO:0000256" key="10">
    <source>
        <dbReference type="ARBA" id="ARBA00040421"/>
    </source>
</evidence>
<dbReference type="Gene3D" id="1.10.510.10">
    <property type="entry name" value="Transferase(Phosphotransferase) domain 1"/>
    <property type="match status" value="1"/>
</dbReference>
<keyword evidence="8 16" id="KW-0067">ATP-binding</keyword>
<evidence type="ECO:0000256" key="16">
    <source>
        <dbReference type="PROSITE-ProRule" id="PRU10141"/>
    </source>
</evidence>
<dbReference type="PANTHER" id="PTHR46392">
    <property type="entry name" value="DUAL SERINE/THREONINE AND TYROSINE PROTEIN KINASE"/>
    <property type="match status" value="1"/>
</dbReference>
<dbReference type="PANTHER" id="PTHR46392:SF1">
    <property type="entry name" value="DUAL SERINE_THREONINE AND TYROSINE PROTEIN KINASE"/>
    <property type="match status" value="1"/>
</dbReference>
<evidence type="ECO:0000256" key="3">
    <source>
        <dbReference type="ARBA" id="ARBA00022490"/>
    </source>
</evidence>
<accession>A0A1I8FY70</accession>
<dbReference type="InterPro" id="IPR000719">
    <property type="entry name" value="Prot_kinase_dom"/>
</dbReference>
<feature type="binding site" evidence="16">
    <location>
        <position position="615"/>
    </location>
    <ligand>
        <name>ATP</name>
        <dbReference type="ChEBI" id="CHEBI:30616"/>
    </ligand>
</feature>
<dbReference type="PROSITE" id="PS00107">
    <property type="entry name" value="PROTEIN_KINASE_ATP"/>
    <property type="match status" value="1"/>
</dbReference>